<dbReference type="SMART" id="SM00448">
    <property type="entry name" value="REC"/>
    <property type="match status" value="1"/>
</dbReference>
<dbReference type="RefSeq" id="WP_069522076.1">
    <property type="nucleotide sequence ID" value="NZ_FOFP01000014.1"/>
</dbReference>
<feature type="domain" description="Response regulatory" evidence="3">
    <location>
        <begin position="2"/>
        <end position="120"/>
    </location>
</feature>
<keyword evidence="5" id="KW-1185">Reference proteome</keyword>
<protein>
    <submittedName>
        <fullName evidence="4">Response regulator receiver domain-containing protein</fullName>
    </submittedName>
</protein>
<dbReference type="SUPFAM" id="SSF52172">
    <property type="entry name" value="CheY-like"/>
    <property type="match status" value="1"/>
</dbReference>
<gene>
    <name evidence="4" type="ORF">SAMN05216600_114114</name>
</gene>
<organism evidence="4 5">
    <name type="scientific">Pseudomonas cuatrocienegasensis</name>
    <dbReference type="NCBI Taxonomy" id="543360"/>
    <lineage>
        <taxon>Bacteria</taxon>
        <taxon>Pseudomonadati</taxon>
        <taxon>Pseudomonadota</taxon>
        <taxon>Gammaproteobacteria</taxon>
        <taxon>Pseudomonadales</taxon>
        <taxon>Pseudomonadaceae</taxon>
        <taxon>Pseudomonas</taxon>
    </lineage>
</organism>
<dbReference type="Pfam" id="PF00072">
    <property type="entry name" value="Response_reg"/>
    <property type="match status" value="1"/>
</dbReference>
<feature type="modified residue" description="4-aspartylphosphate" evidence="2">
    <location>
        <position position="54"/>
    </location>
</feature>
<evidence type="ECO:0000256" key="1">
    <source>
        <dbReference type="ARBA" id="ARBA00022553"/>
    </source>
</evidence>
<dbReference type="EMBL" id="FOFP01000014">
    <property type="protein sequence ID" value="SER07192.1"/>
    <property type="molecule type" value="Genomic_DNA"/>
</dbReference>
<dbReference type="Proteomes" id="UP000198512">
    <property type="component" value="Unassembled WGS sequence"/>
</dbReference>
<evidence type="ECO:0000256" key="2">
    <source>
        <dbReference type="PROSITE-ProRule" id="PRU00169"/>
    </source>
</evidence>
<dbReference type="Gene3D" id="3.40.50.2300">
    <property type="match status" value="1"/>
</dbReference>
<dbReference type="PANTHER" id="PTHR44591:SF3">
    <property type="entry name" value="RESPONSE REGULATORY DOMAIN-CONTAINING PROTEIN"/>
    <property type="match status" value="1"/>
</dbReference>
<dbReference type="InterPro" id="IPR011006">
    <property type="entry name" value="CheY-like_superfamily"/>
</dbReference>
<dbReference type="PROSITE" id="PS50110">
    <property type="entry name" value="RESPONSE_REGULATORY"/>
    <property type="match status" value="1"/>
</dbReference>
<sequence length="300" mass="32397">MKFLIVDDSRAVQAIIKRILENTGYREIELRTALSGDEALAILEDWQPDLILTDWHMPGMTGLELLQTIRQLGMHDIKIGFVTTESSARHLDEAHRNGAVFVVNKPFNTEELKQAVLSVLQDADGFENAIETAAPLAPVAAAQRPGIDVTEIASILSLSSIVCKIEPIAPVAIEHVKLPYVIGIYSAAGSKAVDAVCLMDLNAACMLGGAIAKQTSDQVKAAILSKTLNRDVYENCTSFLSDLSGMISRSSGKRGALSSSHLVQKPFSKLFELMGNNYGRADFSISFPAYGDGFISVLLS</sequence>
<proteinExistence type="predicted"/>
<comment type="caution">
    <text evidence="4">The sequence shown here is derived from an EMBL/GenBank/DDBJ whole genome shotgun (WGS) entry which is preliminary data.</text>
</comment>
<dbReference type="InterPro" id="IPR001789">
    <property type="entry name" value="Sig_transdc_resp-reg_receiver"/>
</dbReference>
<evidence type="ECO:0000313" key="5">
    <source>
        <dbReference type="Proteomes" id="UP000198512"/>
    </source>
</evidence>
<dbReference type="PANTHER" id="PTHR44591">
    <property type="entry name" value="STRESS RESPONSE REGULATOR PROTEIN 1"/>
    <property type="match status" value="1"/>
</dbReference>
<name>A0ABY1BKY1_9PSED</name>
<accession>A0ABY1BKY1</accession>
<evidence type="ECO:0000313" key="4">
    <source>
        <dbReference type="EMBL" id="SER07192.1"/>
    </source>
</evidence>
<evidence type="ECO:0000259" key="3">
    <source>
        <dbReference type="PROSITE" id="PS50110"/>
    </source>
</evidence>
<keyword evidence="1 2" id="KW-0597">Phosphoprotein</keyword>
<dbReference type="InterPro" id="IPR050595">
    <property type="entry name" value="Bact_response_regulator"/>
</dbReference>
<reference evidence="4 5" key="1">
    <citation type="submission" date="2016-10" db="EMBL/GenBank/DDBJ databases">
        <authorList>
            <person name="Varghese N."/>
            <person name="Submissions S."/>
        </authorList>
    </citation>
    <scope>NUCLEOTIDE SEQUENCE [LARGE SCALE GENOMIC DNA]</scope>
    <source>
        <strain evidence="4 5">CIP 109853</strain>
    </source>
</reference>